<dbReference type="Gene3D" id="3.90.320.10">
    <property type="match status" value="1"/>
</dbReference>
<protein>
    <submittedName>
        <fullName evidence="11">PD-(D/E)XK nuclease family protein</fullName>
    </submittedName>
</protein>
<comment type="caution">
    <text evidence="11">The sequence shown here is derived from an EMBL/GenBank/DDBJ whole genome shotgun (WGS) entry which is preliminary data.</text>
</comment>
<dbReference type="GO" id="GO:0006310">
    <property type="term" value="P:DNA recombination"/>
    <property type="evidence" value="ECO:0007669"/>
    <property type="project" value="TreeGrafter"/>
</dbReference>
<gene>
    <name evidence="11" type="ORF">IAB37_03125</name>
</gene>
<keyword evidence="5" id="KW-0347">Helicase</keyword>
<dbReference type="InterPro" id="IPR011604">
    <property type="entry name" value="PDDEXK-like_dom_sf"/>
</dbReference>
<dbReference type="GO" id="GO:0003677">
    <property type="term" value="F:DNA binding"/>
    <property type="evidence" value="ECO:0007669"/>
    <property type="project" value="UniProtKB-KW"/>
</dbReference>
<keyword evidence="3" id="KW-0227">DNA damage</keyword>
<evidence type="ECO:0000313" key="12">
    <source>
        <dbReference type="Proteomes" id="UP000824241"/>
    </source>
</evidence>
<evidence type="ECO:0000256" key="5">
    <source>
        <dbReference type="ARBA" id="ARBA00022806"/>
    </source>
</evidence>
<dbReference type="PANTHER" id="PTHR30591">
    <property type="entry name" value="RECBCD ENZYME SUBUNIT RECC"/>
    <property type="match status" value="1"/>
</dbReference>
<keyword evidence="4" id="KW-0378">Hydrolase</keyword>
<keyword evidence="8" id="KW-0238">DNA-binding</keyword>
<dbReference type="GO" id="GO:0004386">
    <property type="term" value="F:helicase activity"/>
    <property type="evidence" value="ECO:0007669"/>
    <property type="project" value="UniProtKB-KW"/>
</dbReference>
<dbReference type="AlphaFoldDB" id="A0A9D1J4K7"/>
<reference evidence="11" key="1">
    <citation type="submission" date="2020-10" db="EMBL/GenBank/DDBJ databases">
        <authorList>
            <person name="Gilroy R."/>
        </authorList>
    </citation>
    <scope>NUCLEOTIDE SEQUENCE</scope>
    <source>
        <strain evidence="11">CHK189-12415</strain>
    </source>
</reference>
<dbReference type="Gene3D" id="3.40.50.300">
    <property type="entry name" value="P-loop containing nucleotide triphosphate hydrolases"/>
    <property type="match status" value="1"/>
</dbReference>
<keyword evidence="6" id="KW-0269">Exonuclease</keyword>
<reference evidence="11" key="2">
    <citation type="journal article" date="2021" name="PeerJ">
        <title>Extensive microbial diversity within the chicken gut microbiome revealed by metagenomics and culture.</title>
        <authorList>
            <person name="Gilroy R."/>
            <person name="Ravi A."/>
            <person name="Getino M."/>
            <person name="Pursley I."/>
            <person name="Horton D.L."/>
            <person name="Alikhan N.F."/>
            <person name="Baker D."/>
            <person name="Gharbi K."/>
            <person name="Hall N."/>
            <person name="Watson M."/>
            <person name="Adriaenssens E.M."/>
            <person name="Foster-Nyarko E."/>
            <person name="Jarju S."/>
            <person name="Secka A."/>
            <person name="Antonio M."/>
            <person name="Oren A."/>
            <person name="Chaudhuri R.R."/>
            <person name="La Ragione R."/>
            <person name="Hildebrand F."/>
            <person name="Pallen M.J."/>
        </authorList>
    </citation>
    <scope>NUCLEOTIDE SEQUENCE</scope>
    <source>
        <strain evidence="11">CHK189-12415</strain>
    </source>
</reference>
<evidence type="ECO:0000256" key="6">
    <source>
        <dbReference type="ARBA" id="ARBA00022839"/>
    </source>
</evidence>
<name>A0A9D1J4K7_9FIRM</name>
<evidence type="ECO:0000256" key="8">
    <source>
        <dbReference type="ARBA" id="ARBA00023125"/>
    </source>
</evidence>
<evidence type="ECO:0000256" key="2">
    <source>
        <dbReference type="ARBA" id="ARBA00022741"/>
    </source>
</evidence>
<dbReference type="SUPFAM" id="SSF52540">
    <property type="entry name" value="P-loop containing nucleoside triphosphate hydrolases"/>
    <property type="match status" value="1"/>
</dbReference>
<dbReference type="PANTHER" id="PTHR30591:SF1">
    <property type="entry name" value="RECBCD ENZYME SUBUNIT RECC"/>
    <property type="match status" value="1"/>
</dbReference>
<dbReference type="InterPro" id="IPR038726">
    <property type="entry name" value="PDDEXK_AddAB-type"/>
</dbReference>
<evidence type="ECO:0000256" key="7">
    <source>
        <dbReference type="ARBA" id="ARBA00022840"/>
    </source>
</evidence>
<evidence type="ECO:0000256" key="4">
    <source>
        <dbReference type="ARBA" id="ARBA00022801"/>
    </source>
</evidence>
<dbReference type="GO" id="GO:0006281">
    <property type="term" value="P:DNA repair"/>
    <property type="evidence" value="ECO:0007669"/>
    <property type="project" value="UniProtKB-KW"/>
</dbReference>
<dbReference type="EMBL" id="DVHA01000101">
    <property type="protein sequence ID" value="HIR60548.1"/>
    <property type="molecule type" value="Genomic_DNA"/>
</dbReference>
<keyword evidence="7" id="KW-0067">ATP-binding</keyword>
<dbReference type="InterPro" id="IPR027417">
    <property type="entry name" value="P-loop_NTPase"/>
</dbReference>
<sequence>DSGRTVESSPVIRCALHLFGIILRPLDREEALMLFKCGLLPVDLEEVSAFEEYTYVWDVTGYSFARPFTENPAGFSEREMEERDEEKLARAEKVRQLLVRLHSRLKQALESEGPARGLYRVLEEEGIRAAVQARLDTLIENGEETEAEDLRLGWESLMGFLDAAETVRQLRAESGEEMAVSDCIELLRTVTADTPLTPRPQTLDSVLAGDLSQVRVGEKRAVIILGCNEGVFPRAAAPDGMFTSGEREALIALGLPVQGGEAENLIDERFSAYKAVTTPSEQLVLTHAAGDAAGAVMSPSEVVLSLRAAVPGASFSTGRDLGPYFFSQSLSTAFLQAARLPEGAERRTLECLLEADSVWNGRLHKLRHAAARAGETPVSGPVSEALFAPVKDERGEPLMRLSPSQVERYFSCPFAYFCRYGLGIRTPVRAELNPLARGSILHFLFRRALETEGFTALPPEEVHKLTIRILAEYLDTALGGGEEKSGKFLYYFHRLQEAAEEILLALQRELGQSAFRVAAAEEPIAPGGEVQPLTVRDPSFTVQVGGKIDRVDEASVDGEQFVRVIDYKTGGKAFKLSEAKEGLNMQMLLYLFAVGESRGRFAGTVPAGILYMPAGPRQLKFGRDEGDALARAGLFKMNGLVLDEEPVLRAMEQVPGSFIEPPGRNAADSRISREGLEELKAGSEELLRRMGAALLAGEVAPAPKESGGKSPCTWCEYKVLCGK</sequence>
<keyword evidence="2" id="KW-0547">Nucleotide-binding</keyword>
<keyword evidence="1" id="KW-0540">Nuclease</keyword>
<dbReference type="GO" id="GO:0004527">
    <property type="term" value="F:exonuclease activity"/>
    <property type="evidence" value="ECO:0007669"/>
    <property type="project" value="UniProtKB-KW"/>
</dbReference>
<accession>A0A9D1J4K7</accession>
<feature type="domain" description="PD-(D/E)XK endonuclease-like" evidence="10">
    <location>
        <begin position="400"/>
        <end position="721"/>
    </location>
</feature>
<evidence type="ECO:0000256" key="1">
    <source>
        <dbReference type="ARBA" id="ARBA00022722"/>
    </source>
</evidence>
<keyword evidence="9" id="KW-0234">DNA repair</keyword>
<evidence type="ECO:0000256" key="9">
    <source>
        <dbReference type="ARBA" id="ARBA00023204"/>
    </source>
</evidence>
<evidence type="ECO:0000256" key="3">
    <source>
        <dbReference type="ARBA" id="ARBA00022763"/>
    </source>
</evidence>
<dbReference type="GO" id="GO:0005524">
    <property type="term" value="F:ATP binding"/>
    <property type="evidence" value="ECO:0007669"/>
    <property type="project" value="UniProtKB-KW"/>
</dbReference>
<dbReference type="Pfam" id="PF12705">
    <property type="entry name" value="PDDEXK_1"/>
    <property type="match status" value="1"/>
</dbReference>
<feature type="non-terminal residue" evidence="11">
    <location>
        <position position="1"/>
    </location>
</feature>
<dbReference type="Proteomes" id="UP000824241">
    <property type="component" value="Unassembled WGS sequence"/>
</dbReference>
<evidence type="ECO:0000259" key="10">
    <source>
        <dbReference type="Pfam" id="PF12705"/>
    </source>
</evidence>
<evidence type="ECO:0000313" key="11">
    <source>
        <dbReference type="EMBL" id="HIR60548.1"/>
    </source>
</evidence>
<proteinExistence type="predicted"/>
<organism evidence="11 12">
    <name type="scientific">Candidatus Faecivivens stercoravium</name>
    <dbReference type="NCBI Taxonomy" id="2840803"/>
    <lineage>
        <taxon>Bacteria</taxon>
        <taxon>Bacillati</taxon>
        <taxon>Bacillota</taxon>
        <taxon>Clostridia</taxon>
        <taxon>Eubacteriales</taxon>
        <taxon>Oscillospiraceae</taxon>
        <taxon>Oscillospiraceae incertae sedis</taxon>
        <taxon>Candidatus Faecivivens</taxon>
    </lineage>
</organism>